<comment type="caution">
    <text evidence="3">The sequence shown here is derived from an EMBL/GenBank/DDBJ whole genome shotgun (WGS) entry which is preliminary data.</text>
</comment>
<sequence length="73" mass="7497">MKAAPPTAVRLSVAIAARLAFAALALFATVVFSYFLLHPRLPADGPSQPPHSTLAPPSGDHTPPAGNATALLR</sequence>
<dbReference type="Proteomes" id="UP001500603">
    <property type="component" value="Unassembled WGS sequence"/>
</dbReference>
<evidence type="ECO:0000313" key="4">
    <source>
        <dbReference type="Proteomes" id="UP001500603"/>
    </source>
</evidence>
<evidence type="ECO:0000313" key="3">
    <source>
        <dbReference type="EMBL" id="GAA5067808.1"/>
    </source>
</evidence>
<feature type="transmembrane region" description="Helical" evidence="2">
    <location>
        <begin position="15"/>
        <end position="37"/>
    </location>
</feature>
<accession>A0ABP9KXZ7</accession>
<feature type="region of interest" description="Disordered" evidence="1">
    <location>
        <begin position="45"/>
        <end position="73"/>
    </location>
</feature>
<reference evidence="4" key="1">
    <citation type="journal article" date="2019" name="Int. J. Syst. Evol. Microbiol.">
        <title>The Global Catalogue of Microorganisms (GCM) 10K type strain sequencing project: providing services to taxonomists for standard genome sequencing and annotation.</title>
        <authorList>
            <consortium name="The Broad Institute Genomics Platform"/>
            <consortium name="The Broad Institute Genome Sequencing Center for Infectious Disease"/>
            <person name="Wu L."/>
            <person name="Ma J."/>
        </authorList>
    </citation>
    <scope>NUCLEOTIDE SEQUENCE [LARGE SCALE GENOMIC DNA]</scope>
    <source>
        <strain evidence="4">JCM 18298</strain>
    </source>
</reference>
<keyword evidence="2" id="KW-1133">Transmembrane helix</keyword>
<evidence type="ECO:0000256" key="2">
    <source>
        <dbReference type="SAM" id="Phobius"/>
    </source>
</evidence>
<protein>
    <submittedName>
        <fullName evidence="3">Uncharacterized protein</fullName>
    </submittedName>
</protein>
<organism evidence="3 4">
    <name type="scientific">Nocardia callitridis</name>
    <dbReference type="NCBI Taxonomy" id="648753"/>
    <lineage>
        <taxon>Bacteria</taxon>
        <taxon>Bacillati</taxon>
        <taxon>Actinomycetota</taxon>
        <taxon>Actinomycetes</taxon>
        <taxon>Mycobacteriales</taxon>
        <taxon>Nocardiaceae</taxon>
        <taxon>Nocardia</taxon>
    </lineage>
</organism>
<gene>
    <name evidence="3" type="ORF">GCM10023318_57510</name>
</gene>
<keyword evidence="2" id="KW-0472">Membrane</keyword>
<evidence type="ECO:0000256" key="1">
    <source>
        <dbReference type="SAM" id="MobiDB-lite"/>
    </source>
</evidence>
<name>A0ABP9KXZ7_9NOCA</name>
<keyword evidence="4" id="KW-1185">Reference proteome</keyword>
<dbReference type="EMBL" id="BAABJM010000008">
    <property type="protein sequence ID" value="GAA5067808.1"/>
    <property type="molecule type" value="Genomic_DNA"/>
</dbReference>
<proteinExistence type="predicted"/>
<dbReference type="RefSeq" id="WP_345499420.1">
    <property type="nucleotide sequence ID" value="NZ_BAABJM010000008.1"/>
</dbReference>
<keyword evidence="2" id="KW-0812">Transmembrane</keyword>